<proteinExistence type="predicted"/>
<feature type="transmembrane region" description="Helical" evidence="1">
    <location>
        <begin position="188"/>
        <end position="205"/>
    </location>
</feature>
<gene>
    <name evidence="3" type="ORF">IAB05_00265</name>
</gene>
<reference evidence="3" key="1">
    <citation type="submission" date="2020-10" db="EMBL/GenBank/DDBJ databases">
        <authorList>
            <person name="Gilroy R."/>
        </authorList>
    </citation>
    <scope>NUCLEOTIDE SEQUENCE</scope>
    <source>
        <strain evidence="3">18911</strain>
    </source>
</reference>
<feature type="transmembrane region" description="Helical" evidence="1">
    <location>
        <begin position="100"/>
        <end position="120"/>
    </location>
</feature>
<organism evidence="3 4">
    <name type="scientific">Candidatus Stercoripulliclostridium merdigallinarum</name>
    <dbReference type="NCBI Taxonomy" id="2840951"/>
    <lineage>
        <taxon>Bacteria</taxon>
        <taxon>Bacillati</taxon>
        <taxon>Bacillota</taxon>
        <taxon>Clostridia</taxon>
        <taxon>Eubacteriales</taxon>
        <taxon>Candidatus Stercoripulliclostridium</taxon>
    </lineage>
</organism>
<dbReference type="Pfam" id="PF07786">
    <property type="entry name" value="HGSNAT_cat"/>
    <property type="match status" value="1"/>
</dbReference>
<feature type="transmembrane region" description="Helical" evidence="1">
    <location>
        <begin position="47"/>
        <end position="70"/>
    </location>
</feature>
<feature type="transmembrane region" description="Helical" evidence="1">
    <location>
        <begin position="150"/>
        <end position="176"/>
    </location>
</feature>
<feature type="transmembrane region" description="Helical" evidence="1">
    <location>
        <begin position="243"/>
        <end position="264"/>
    </location>
</feature>
<keyword evidence="1" id="KW-1133">Transmembrane helix</keyword>
<feature type="domain" description="Heparan-alpha-glucosaminide N-acetyltransferase catalytic" evidence="2">
    <location>
        <begin position="41"/>
        <end position="297"/>
    </location>
</feature>
<dbReference type="AlphaFoldDB" id="A0A9D1MGS7"/>
<reference evidence="3" key="2">
    <citation type="journal article" date="2021" name="PeerJ">
        <title>Extensive microbial diversity within the chicken gut microbiome revealed by metagenomics and culture.</title>
        <authorList>
            <person name="Gilroy R."/>
            <person name="Ravi A."/>
            <person name="Getino M."/>
            <person name="Pursley I."/>
            <person name="Horton D.L."/>
            <person name="Alikhan N.F."/>
            <person name="Baker D."/>
            <person name="Gharbi K."/>
            <person name="Hall N."/>
            <person name="Watson M."/>
            <person name="Adriaenssens E.M."/>
            <person name="Foster-Nyarko E."/>
            <person name="Jarju S."/>
            <person name="Secka A."/>
            <person name="Antonio M."/>
            <person name="Oren A."/>
            <person name="Chaudhuri R.R."/>
            <person name="La Ragione R."/>
            <person name="Hildebrand F."/>
            <person name="Pallen M.J."/>
        </authorList>
    </citation>
    <scope>NUCLEOTIDE SEQUENCE</scope>
    <source>
        <strain evidence="3">18911</strain>
    </source>
</reference>
<name>A0A9D1MGS7_9FIRM</name>
<keyword evidence="1" id="KW-0812">Transmembrane</keyword>
<keyword evidence="1" id="KW-0472">Membrane</keyword>
<dbReference type="EMBL" id="DVNF01000009">
    <property type="protein sequence ID" value="HIU59804.1"/>
    <property type="molecule type" value="Genomic_DNA"/>
</dbReference>
<dbReference type="Proteomes" id="UP000824094">
    <property type="component" value="Unassembled WGS sequence"/>
</dbReference>
<protein>
    <submittedName>
        <fullName evidence="3">DUF1624 domain-containing protein</fullName>
    </submittedName>
</protein>
<feature type="transmembrane region" description="Helical" evidence="1">
    <location>
        <begin position="127"/>
        <end position="144"/>
    </location>
</feature>
<evidence type="ECO:0000313" key="3">
    <source>
        <dbReference type="EMBL" id="HIU59804.1"/>
    </source>
</evidence>
<accession>A0A9D1MGS7</accession>
<evidence type="ECO:0000256" key="1">
    <source>
        <dbReference type="SAM" id="Phobius"/>
    </source>
</evidence>
<evidence type="ECO:0000259" key="2">
    <source>
        <dbReference type="Pfam" id="PF07786"/>
    </source>
</evidence>
<feature type="transmembrane region" description="Helical" evidence="1">
    <location>
        <begin position="290"/>
        <end position="311"/>
    </location>
</feature>
<comment type="caution">
    <text evidence="3">The sequence shown here is derived from an EMBL/GenBank/DDBJ whole genome shotgun (WGS) entry which is preliminary data.</text>
</comment>
<sequence length="318" mass="36306">MALTEEKLKDGIIEENNNNSDDRIRSKRSKRSKTSGRRRARAWELDALRGLAIIMVVWDHFMYTVGHIFYLNGWEYTDSAFLNKFGEFALDYWDSTLRLYGWPVFVFIFFFVSGICTAFSRNNFFRGLKLAIVALAVTGITYLLENVSGFFGVYIQFGVLHCLALCILIFAFLSIFVNLLNRLKYGNFIKAAIYALIAIALYIINAKLNVSLIDMQLHGATVPDTTPITGMFLYTNDWWTADYFPLLPFFAFFMTGAALAPVLYPHGKSLLPSLDGKWNKFLTVPGKYSLYIYLCIQVVSIALLWLLTLIVTGESYFI</sequence>
<evidence type="ECO:0000313" key="4">
    <source>
        <dbReference type="Proteomes" id="UP000824094"/>
    </source>
</evidence>
<dbReference type="InterPro" id="IPR012429">
    <property type="entry name" value="HGSNAT_cat"/>
</dbReference>